<protein>
    <recommendedName>
        <fullName evidence="5">Ethanolamine ammonia-lyase small subunit</fullName>
        <shortName evidence="5">EAL small subunit</shortName>
        <ecNumber evidence="5">4.3.1.7</ecNumber>
    </recommendedName>
</protein>
<comment type="subunit">
    <text evidence="5">The basic unit is a heterodimer which dimerizes to form tetramers. The heterotetramers trimerize; 6 large subunits form a core ring with 6 small subunits projecting outwards.</text>
</comment>
<dbReference type="PANTHER" id="PTHR39330">
    <property type="entry name" value="ETHANOLAMINE AMMONIA-LYASE LIGHT CHAIN"/>
    <property type="match status" value="1"/>
</dbReference>
<evidence type="ECO:0000313" key="6">
    <source>
        <dbReference type="EMBL" id="NML33478.1"/>
    </source>
</evidence>
<comment type="subcellular location">
    <subcellularLocation>
        <location evidence="5">Bacterial microcompartment</location>
    </subcellularLocation>
</comment>
<comment type="cofactor">
    <cofactor evidence="5">
        <name>adenosylcob(III)alamin</name>
        <dbReference type="ChEBI" id="CHEBI:18408"/>
    </cofactor>
    <text evidence="5">Binds between the large and small subunits.</text>
</comment>
<sequence length="271" mass="29069">MNDSLDKDPWNALRQFTQARIALGRAGNGLPTAPLLAFNLAHAQARDAVHQPLDANALHEALRAHGFESLDVHSAAPDREHYLRRPDLGRRLSDESRAALLKRQAHAPTQPSDVLFVIADGLSAFAASKQAVPLLQAIYPKLTDWTIGPVVVARQARVALGDEIGELLNARIVVMLIGERPGLSSPDSLGIYITYAPKTGCSDAQRNCISNVRPEGLDYPQAAHKLHYLLTQARALRLTGVGLKDDSDALLTSTPAMPAVSSDADSDSTAG</sequence>
<evidence type="ECO:0000313" key="7">
    <source>
        <dbReference type="Proteomes" id="UP000583127"/>
    </source>
</evidence>
<dbReference type="GO" id="GO:0006520">
    <property type="term" value="P:amino acid metabolic process"/>
    <property type="evidence" value="ECO:0007669"/>
    <property type="project" value="InterPro"/>
</dbReference>
<dbReference type="InterPro" id="IPR042255">
    <property type="entry name" value="EutC_N"/>
</dbReference>
<evidence type="ECO:0000256" key="2">
    <source>
        <dbReference type="ARBA" id="ARBA00023239"/>
    </source>
</evidence>
<keyword evidence="2 5" id="KW-0456">Lyase</keyword>
<gene>
    <name evidence="5 6" type="primary">eutC</name>
    <name evidence="6" type="ORF">HHL14_21910</name>
</gene>
<dbReference type="GO" id="GO:0031419">
    <property type="term" value="F:cobalamin binding"/>
    <property type="evidence" value="ECO:0007669"/>
    <property type="project" value="UniProtKB-UniRule"/>
</dbReference>
<comment type="pathway">
    <text evidence="5">Amine and polyamine degradation; ethanolamine degradation.</text>
</comment>
<evidence type="ECO:0000256" key="5">
    <source>
        <dbReference type="HAMAP-Rule" id="MF_00601"/>
    </source>
</evidence>
<dbReference type="GO" id="GO:0046336">
    <property type="term" value="P:ethanolamine catabolic process"/>
    <property type="evidence" value="ECO:0007669"/>
    <property type="project" value="UniProtKB-UniRule"/>
</dbReference>
<dbReference type="GO" id="GO:0009350">
    <property type="term" value="C:ethanolamine ammonia-lyase complex"/>
    <property type="evidence" value="ECO:0007669"/>
    <property type="project" value="UniProtKB-UniRule"/>
</dbReference>
<dbReference type="RefSeq" id="WP_169499703.1">
    <property type="nucleotide sequence ID" value="NZ_JABBFZ010000014.1"/>
</dbReference>
<dbReference type="EMBL" id="JABBFZ010000014">
    <property type="protein sequence ID" value="NML33478.1"/>
    <property type="molecule type" value="Genomic_DNA"/>
</dbReference>
<evidence type="ECO:0000256" key="1">
    <source>
        <dbReference type="ARBA" id="ARBA00022628"/>
    </source>
</evidence>
<reference evidence="6 7" key="1">
    <citation type="submission" date="2020-04" db="EMBL/GenBank/DDBJ databases">
        <title>Paraburkholderia sp. G-4-1-8 isolated from soil.</title>
        <authorList>
            <person name="Dahal R.H."/>
        </authorList>
    </citation>
    <scope>NUCLEOTIDE SEQUENCE [LARGE SCALE GENOMIC DNA]</scope>
    <source>
        <strain evidence="6 7">G-4-1-8</strain>
    </source>
</reference>
<feature type="binding site" evidence="5">
    <location>
        <position position="179"/>
    </location>
    <ligand>
        <name>adenosylcob(III)alamin</name>
        <dbReference type="ChEBI" id="CHEBI:18408"/>
    </ligand>
</feature>
<dbReference type="InterPro" id="IPR009246">
    <property type="entry name" value="EutC"/>
</dbReference>
<comment type="similarity">
    <text evidence="5">Belongs to the EutC family.</text>
</comment>
<comment type="function">
    <text evidence="5">Catalyzes the deamination of various vicinal amino-alcohols to oxo compounds. Allows this organism to utilize ethanolamine as the sole source of nitrogen and carbon in the presence of external vitamin B12.</text>
</comment>
<dbReference type="InterPro" id="IPR042251">
    <property type="entry name" value="EutC_C"/>
</dbReference>
<evidence type="ECO:0000256" key="3">
    <source>
        <dbReference type="ARBA" id="ARBA00023285"/>
    </source>
</evidence>
<feature type="binding site" evidence="5">
    <location>
        <position position="208"/>
    </location>
    <ligand>
        <name>adenosylcob(III)alamin</name>
        <dbReference type="ChEBI" id="CHEBI:18408"/>
    </ligand>
</feature>
<dbReference type="PANTHER" id="PTHR39330:SF1">
    <property type="entry name" value="ETHANOLAMINE AMMONIA-LYASE SMALL SUBUNIT"/>
    <property type="match status" value="1"/>
</dbReference>
<name>A0A7X9X8I6_9BURK</name>
<proteinExistence type="inferred from homology"/>
<dbReference type="GO" id="GO:0031471">
    <property type="term" value="C:ethanolamine degradation polyhedral organelle"/>
    <property type="evidence" value="ECO:0007669"/>
    <property type="project" value="UniProtKB-UniRule"/>
</dbReference>
<keyword evidence="3 5" id="KW-0170">Cobalt</keyword>
<dbReference type="Gene3D" id="1.10.30.40">
    <property type="entry name" value="Ethanolamine ammonia-lyase light chain (EutC), N-terminal domain"/>
    <property type="match status" value="1"/>
</dbReference>
<accession>A0A7X9X8I6</accession>
<dbReference type="PIRSF" id="PIRSF018982">
    <property type="entry name" value="EutC"/>
    <property type="match status" value="1"/>
</dbReference>
<dbReference type="GO" id="GO:0008851">
    <property type="term" value="F:ethanolamine ammonia-lyase activity"/>
    <property type="evidence" value="ECO:0007669"/>
    <property type="project" value="UniProtKB-UniRule"/>
</dbReference>
<keyword evidence="1 5" id="KW-0846">Cobalamin</keyword>
<comment type="caution">
    <text evidence="6">The sequence shown here is derived from an EMBL/GenBank/DDBJ whole genome shotgun (WGS) entry which is preliminary data.</text>
</comment>
<keyword evidence="7" id="KW-1185">Reference proteome</keyword>
<organism evidence="6 7">
    <name type="scientific">Paraburkholderia antibiotica</name>
    <dbReference type="NCBI Taxonomy" id="2728839"/>
    <lineage>
        <taxon>Bacteria</taxon>
        <taxon>Pseudomonadati</taxon>
        <taxon>Pseudomonadota</taxon>
        <taxon>Betaproteobacteria</taxon>
        <taxon>Burkholderiales</taxon>
        <taxon>Burkholderiaceae</taxon>
        <taxon>Paraburkholderia</taxon>
    </lineage>
</organism>
<dbReference type="Proteomes" id="UP000583127">
    <property type="component" value="Unassembled WGS sequence"/>
</dbReference>
<comment type="catalytic activity">
    <reaction evidence="5">
        <text>ethanolamine = acetaldehyde + NH4(+)</text>
        <dbReference type="Rhea" id="RHEA:15313"/>
        <dbReference type="ChEBI" id="CHEBI:15343"/>
        <dbReference type="ChEBI" id="CHEBI:28938"/>
        <dbReference type="ChEBI" id="CHEBI:57603"/>
        <dbReference type="EC" id="4.3.1.7"/>
    </reaction>
</comment>
<dbReference type="Gene3D" id="3.40.50.11240">
    <property type="entry name" value="Ethanolamine ammonia-lyase light chain (EutC)"/>
    <property type="match status" value="1"/>
</dbReference>
<dbReference type="NCBIfam" id="NF003971">
    <property type="entry name" value="PRK05465.1"/>
    <property type="match status" value="1"/>
</dbReference>
<feature type="binding site" evidence="5">
    <location>
        <position position="158"/>
    </location>
    <ligand>
        <name>adenosylcob(III)alamin</name>
        <dbReference type="ChEBI" id="CHEBI:18408"/>
    </ligand>
</feature>
<dbReference type="AlphaFoldDB" id="A0A7X9X8I6"/>
<dbReference type="Pfam" id="PF05985">
    <property type="entry name" value="EutC"/>
    <property type="match status" value="1"/>
</dbReference>
<evidence type="ECO:0000256" key="4">
    <source>
        <dbReference type="ARBA" id="ARBA00024446"/>
    </source>
</evidence>
<keyword evidence="4 5" id="KW-1283">Bacterial microcompartment</keyword>
<dbReference type="HAMAP" id="MF_00601">
    <property type="entry name" value="EutC"/>
    <property type="match status" value="1"/>
</dbReference>
<dbReference type="EC" id="4.3.1.7" evidence="5"/>
<dbReference type="UniPathway" id="UPA00560"/>